<sequence length="590" mass="68256">MAENTPSWWKTGTCYQIWPASYKDSNDDGIGDIPGVISTLDYIKELGIDIIWLSPMYDSPQKDYGYDISDYQAIYPPFGTMDDMDELIKQTHARGMRLILDLVINHTSDQHKWFQESKQSRTNPKAEWYIWRDARMVNGERHPPNNWRAIFGGSAWEWVEERQQYYLHIFAKEQPDLNWELEEVRLAIYKEAIEFWLDRGVDGFRVDTCNLYSKDVSFPNADVVLLEEQYQPAFKHFENGPRMHEWLQEKRRLCLSKYGDILMVGECPGSDRETVLSYVSAARNELSCVLDFDVVDLGTNRTSGGKKHHSYRHQLPEFKLALAKTQDLIRTTDAWGTVFLENHDQGRSISRFATDTPQYREAASKMLALCICALTGTLFVYQGQEIGMYNHSADWTIDDMRDIDSINAYNDVKHRYGDDPVWNKKAMRGIATVGRDNARLPVQWSGEAPNAGFTPSPDAKPWIRVHDDYKNVNVADQLGRKDSPLRFWQRMLKVRSQYRDLMILGDFELHDLYEQDTFTFIKKPKGAGAGAATGQELLVVCNFSERENPVDVPARLRDRKKELLVSSLGEEAAGKYLRPWEGRVYLFEEK</sequence>
<accession>A0ACC3A9D8</accession>
<reference evidence="1" key="1">
    <citation type="submission" date="2022-10" db="EMBL/GenBank/DDBJ databases">
        <title>Culturing micro-colonial fungi from biological soil crusts in the Mojave desert and describing Neophaeococcomyces mojavensis, and introducing the new genera and species Taxawa tesnikishii.</title>
        <authorList>
            <person name="Kurbessoian T."/>
            <person name="Stajich J.E."/>
        </authorList>
    </citation>
    <scope>NUCLEOTIDE SEQUENCE</scope>
    <source>
        <strain evidence="1">JES_112</strain>
    </source>
</reference>
<protein>
    <submittedName>
        <fullName evidence="1">Uncharacterized protein</fullName>
    </submittedName>
</protein>
<name>A0ACC3A9D8_9EURO</name>
<comment type="caution">
    <text evidence="1">The sequence shown here is derived from an EMBL/GenBank/DDBJ whole genome shotgun (WGS) entry which is preliminary data.</text>
</comment>
<dbReference type="Proteomes" id="UP001172386">
    <property type="component" value="Unassembled WGS sequence"/>
</dbReference>
<proteinExistence type="predicted"/>
<keyword evidence="2" id="KW-1185">Reference proteome</keyword>
<evidence type="ECO:0000313" key="2">
    <source>
        <dbReference type="Proteomes" id="UP001172386"/>
    </source>
</evidence>
<organism evidence="1 2">
    <name type="scientific">Neophaeococcomyces mojaviensis</name>
    <dbReference type="NCBI Taxonomy" id="3383035"/>
    <lineage>
        <taxon>Eukaryota</taxon>
        <taxon>Fungi</taxon>
        <taxon>Dikarya</taxon>
        <taxon>Ascomycota</taxon>
        <taxon>Pezizomycotina</taxon>
        <taxon>Eurotiomycetes</taxon>
        <taxon>Chaetothyriomycetidae</taxon>
        <taxon>Chaetothyriales</taxon>
        <taxon>Chaetothyriales incertae sedis</taxon>
        <taxon>Neophaeococcomyces</taxon>
    </lineage>
</organism>
<gene>
    <name evidence="1" type="ORF">H2198_004314</name>
</gene>
<evidence type="ECO:0000313" key="1">
    <source>
        <dbReference type="EMBL" id="KAJ9657439.1"/>
    </source>
</evidence>
<dbReference type="EMBL" id="JAPDRQ010000064">
    <property type="protein sequence ID" value="KAJ9657439.1"/>
    <property type="molecule type" value="Genomic_DNA"/>
</dbReference>